<accession>K3WLD4</accession>
<sequence length="72" mass="8159">MTTISSRLKRHQAGQHASSAVSIARATAKEQQRSLKSPPDTRAHDGIQMLLMYRKEVEKRLSLDPTYYTKST</sequence>
<evidence type="ECO:0000256" key="1">
    <source>
        <dbReference type="SAM" id="MobiDB-lite"/>
    </source>
</evidence>
<proteinExistence type="predicted"/>
<protein>
    <submittedName>
        <fullName evidence="2">Uncharacterized protein</fullName>
    </submittedName>
</protein>
<dbReference type="Proteomes" id="UP000019132">
    <property type="component" value="Unassembled WGS sequence"/>
</dbReference>
<reference evidence="3" key="2">
    <citation type="submission" date="2010-04" db="EMBL/GenBank/DDBJ databases">
        <authorList>
            <person name="Buell R."/>
            <person name="Hamilton J."/>
            <person name="Hostetler J."/>
        </authorList>
    </citation>
    <scope>NUCLEOTIDE SEQUENCE [LARGE SCALE GENOMIC DNA]</scope>
    <source>
        <strain evidence="3">DAOM:BR144</strain>
    </source>
</reference>
<name>K3WLD4_GLOUD</name>
<evidence type="ECO:0000313" key="2">
    <source>
        <dbReference type="EnsemblProtists" id="PYU1_T005776"/>
    </source>
</evidence>
<dbReference type="HOGENOM" id="CLU_2727806_0_0_1"/>
<feature type="region of interest" description="Disordered" evidence="1">
    <location>
        <begin position="1"/>
        <end position="45"/>
    </location>
</feature>
<keyword evidence="3" id="KW-1185">Reference proteome</keyword>
<reference evidence="3" key="1">
    <citation type="journal article" date="2010" name="Genome Biol.">
        <title>Genome sequence of the necrotrophic plant pathogen Pythium ultimum reveals original pathogenicity mechanisms and effector repertoire.</title>
        <authorList>
            <person name="Levesque C.A."/>
            <person name="Brouwer H."/>
            <person name="Cano L."/>
            <person name="Hamilton J.P."/>
            <person name="Holt C."/>
            <person name="Huitema E."/>
            <person name="Raffaele S."/>
            <person name="Robideau G.P."/>
            <person name="Thines M."/>
            <person name="Win J."/>
            <person name="Zerillo M.M."/>
            <person name="Beakes G.W."/>
            <person name="Boore J.L."/>
            <person name="Busam D."/>
            <person name="Dumas B."/>
            <person name="Ferriera S."/>
            <person name="Fuerstenberg S.I."/>
            <person name="Gachon C.M."/>
            <person name="Gaulin E."/>
            <person name="Govers F."/>
            <person name="Grenville-Briggs L."/>
            <person name="Horner N."/>
            <person name="Hostetler J."/>
            <person name="Jiang R.H."/>
            <person name="Johnson J."/>
            <person name="Krajaejun T."/>
            <person name="Lin H."/>
            <person name="Meijer H.J."/>
            <person name="Moore B."/>
            <person name="Morris P."/>
            <person name="Phuntmart V."/>
            <person name="Puiu D."/>
            <person name="Shetty J."/>
            <person name="Stajich J.E."/>
            <person name="Tripathy S."/>
            <person name="Wawra S."/>
            <person name="van West P."/>
            <person name="Whitty B.R."/>
            <person name="Coutinho P.M."/>
            <person name="Henrissat B."/>
            <person name="Martin F."/>
            <person name="Thomas P.D."/>
            <person name="Tyler B.M."/>
            <person name="De Vries R.P."/>
            <person name="Kamoun S."/>
            <person name="Yandell M."/>
            <person name="Tisserat N."/>
            <person name="Buell C.R."/>
        </authorList>
    </citation>
    <scope>NUCLEOTIDE SEQUENCE</scope>
    <source>
        <strain evidence="3">DAOM:BR144</strain>
    </source>
</reference>
<dbReference type="EMBL" id="GL376573">
    <property type="status" value="NOT_ANNOTATED_CDS"/>
    <property type="molecule type" value="Genomic_DNA"/>
</dbReference>
<dbReference type="VEuPathDB" id="FungiDB:PYU1_G005765"/>
<reference evidence="2" key="3">
    <citation type="submission" date="2015-02" db="UniProtKB">
        <authorList>
            <consortium name="EnsemblProtists"/>
        </authorList>
    </citation>
    <scope>IDENTIFICATION</scope>
    <source>
        <strain evidence="2">DAOM BR144</strain>
    </source>
</reference>
<feature type="compositionally biased region" description="Basic and acidic residues" evidence="1">
    <location>
        <begin position="27"/>
        <end position="45"/>
    </location>
</feature>
<dbReference type="InParanoid" id="K3WLD4"/>
<dbReference type="EnsemblProtists" id="PYU1_T005776">
    <property type="protein sequence ID" value="PYU1_T005776"/>
    <property type="gene ID" value="PYU1_G005765"/>
</dbReference>
<dbReference type="AlphaFoldDB" id="K3WLD4"/>
<evidence type="ECO:0000313" key="3">
    <source>
        <dbReference type="Proteomes" id="UP000019132"/>
    </source>
</evidence>
<organism evidence="2 3">
    <name type="scientific">Globisporangium ultimum (strain ATCC 200006 / CBS 805.95 / DAOM BR144)</name>
    <name type="common">Pythium ultimum</name>
    <dbReference type="NCBI Taxonomy" id="431595"/>
    <lineage>
        <taxon>Eukaryota</taxon>
        <taxon>Sar</taxon>
        <taxon>Stramenopiles</taxon>
        <taxon>Oomycota</taxon>
        <taxon>Peronosporomycetes</taxon>
        <taxon>Pythiales</taxon>
        <taxon>Pythiaceae</taxon>
        <taxon>Globisporangium</taxon>
    </lineage>
</organism>